<dbReference type="PANTHER" id="PTHR14969">
    <property type="entry name" value="SPHINGOSINE-1-PHOSPHATE PHOSPHOHYDROLASE"/>
    <property type="match status" value="1"/>
</dbReference>
<dbReference type="SMART" id="SM00014">
    <property type="entry name" value="acidPPc"/>
    <property type="match status" value="1"/>
</dbReference>
<dbReference type="Gene3D" id="1.20.144.10">
    <property type="entry name" value="Phosphatidic acid phosphatase type 2/haloperoxidase"/>
    <property type="match status" value="1"/>
</dbReference>
<accession>A0A1F6M4R7</accession>
<reference evidence="3 4" key="1">
    <citation type="journal article" date="2016" name="Nat. Commun.">
        <title>Thousands of microbial genomes shed light on interconnected biogeochemical processes in an aquifer system.</title>
        <authorList>
            <person name="Anantharaman K."/>
            <person name="Brown C.T."/>
            <person name="Hug L.A."/>
            <person name="Sharon I."/>
            <person name="Castelle C.J."/>
            <person name="Probst A.J."/>
            <person name="Thomas B.C."/>
            <person name="Singh A."/>
            <person name="Wilkins M.J."/>
            <person name="Karaoz U."/>
            <person name="Brodie E.L."/>
            <person name="Williams K.H."/>
            <person name="Hubbard S.S."/>
            <person name="Banfield J.F."/>
        </authorList>
    </citation>
    <scope>NUCLEOTIDE SEQUENCE [LARGE SCALE GENOMIC DNA]</scope>
</reference>
<dbReference type="EMBL" id="MFPX01000013">
    <property type="protein sequence ID" value="OGH66642.1"/>
    <property type="molecule type" value="Genomic_DNA"/>
</dbReference>
<proteinExistence type="predicted"/>
<feature type="domain" description="Phosphatidic acid phosphatase type 2/haloperoxidase" evidence="2">
    <location>
        <begin position="56"/>
        <end position="170"/>
    </location>
</feature>
<dbReference type="GO" id="GO:0042392">
    <property type="term" value="F:sphingosine-1-phosphate phosphatase activity"/>
    <property type="evidence" value="ECO:0007669"/>
    <property type="project" value="TreeGrafter"/>
</dbReference>
<gene>
    <name evidence="3" type="ORF">A3B90_01070</name>
</gene>
<feature type="transmembrane region" description="Helical" evidence="1">
    <location>
        <begin position="56"/>
        <end position="80"/>
    </location>
</feature>
<sequence length="188" mass="21607">MKLSWSHKLFLRINKMLGTRPLLDKIMYFFGQWLIVALALATAIFAFTFLSKEQYVIYFILAAITFLLAYGISYTIAFFFKHPRPVREFPNVKELIIPLKTWKSFPSDHTIAATLFTIFSWYATYSVPIFITMWIAALCVMAGRVYCGVHYPRDIIGGIVVALFSTALVVFGFFILIFFAFGSPFIMN</sequence>
<dbReference type="Proteomes" id="UP000178742">
    <property type="component" value="Unassembled WGS sequence"/>
</dbReference>
<keyword evidence="1" id="KW-0472">Membrane</keyword>
<keyword evidence="1" id="KW-1133">Transmembrane helix</keyword>
<dbReference type="PANTHER" id="PTHR14969:SF13">
    <property type="entry name" value="AT30094P"/>
    <property type="match status" value="1"/>
</dbReference>
<evidence type="ECO:0000313" key="4">
    <source>
        <dbReference type="Proteomes" id="UP000178742"/>
    </source>
</evidence>
<evidence type="ECO:0000259" key="2">
    <source>
        <dbReference type="SMART" id="SM00014"/>
    </source>
</evidence>
<comment type="caution">
    <text evidence="3">The sequence shown here is derived from an EMBL/GenBank/DDBJ whole genome shotgun (WGS) entry which is preliminary data.</text>
</comment>
<feature type="transmembrane region" description="Helical" evidence="1">
    <location>
        <begin position="26"/>
        <end position="50"/>
    </location>
</feature>
<name>A0A1F6M4R7_9BACT</name>
<dbReference type="SUPFAM" id="SSF48317">
    <property type="entry name" value="Acid phosphatase/Vanadium-dependent haloperoxidase"/>
    <property type="match status" value="1"/>
</dbReference>
<protein>
    <recommendedName>
        <fullName evidence="2">Phosphatidic acid phosphatase type 2/haloperoxidase domain-containing protein</fullName>
    </recommendedName>
</protein>
<dbReference type="InterPro" id="IPR036938">
    <property type="entry name" value="PAP2/HPO_sf"/>
</dbReference>
<dbReference type="AlphaFoldDB" id="A0A1F6M4R7"/>
<feature type="transmembrane region" description="Helical" evidence="1">
    <location>
        <begin position="159"/>
        <end position="181"/>
    </location>
</feature>
<dbReference type="InterPro" id="IPR000326">
    <property type="entry name" value="PAP2/HPO"/>
</dbReference>
<dbReference type="Pfam" id="PF01569">
    <property type="entry name" value="PAP2"/>
    <property type="match status" value="1"/>
</dbReference>
<keyword evidence="1" id="KW-0812">Transmembrane</keyword>
<evidence type="ECO:0000313" key="3">
    <source>
        <dbReference type="EMBL" id="OGH66642.1"/>
    </source>
</evidence>
<dbReference type="STRING" id="1798676.A3B90_01070"/>
<evidence type="ECO:0000256" key="1">
    <source>
        <dbReference type="SAM" id="Phobius"/>
    </source>
</evidence>
<organism evidence="3 4">
    <name type="scientific">Candidatus Magasanikbacteria bacterium RIFCSPHIGHO2_02_FULL_41_13</name>
    <dbReference type="NCBI Taxonomy" id="1798676"/>
    <lineage>
        <taxon>Bacteria</taxon>
        <taxon>Candidatus Magasanikiibacteriota</taxon>
    </lineage>
</organism>